<organism evidence="1 2">
    <name type="scientific">Choiromyces venosus 120613-1</name>
    <dbReference type="NCBI Taxonomy" id="1336337"/>
    <lineage>
        <taxon>Eukaryota</taxon>
        <taxon>Fungi</taxon>
        <taxon>Dikarya</taxon>
        <taxon>Ascomycota</taxon>
        <taxon>Pezizomycotina</taxon>
        <taxon>Pezizomycetes</taxon>
        <taxon>Pezizales</taxon>
        <taxon>Tuberaceae</taxon>
        <taxon>Choiromyces</taxon>
    </lineage>
</organism>
<accession>A0A3N4J2J7</accession>
<name>A0A3N4J2J7_9PEZI</name>
<evidence type="ECO:0000313" key="1">
    <source>
        <dbReference type="EMBL" id="RPA92519.1"/>
    </source>
</evidence>
<dbReference type="AlphaFoldDB" id="A0A3N4J2J7"/>
<dbReference type="Proteomes" id="UP000276215">
    <property type="component" value="Unassembled WGS sequence"/>
</dbReference>
<reference evidence="1 2" key="1">
    <citation type="journal article" date="2018" name="Nat. Ecol. Evol.">
        <title>Pezizomycetes genomes reveal the molecular basis of ectomycorrhizal truffle lifestyle.</title>
        <authorList>
            <person name="Murat C."/>
            <person name="Payen T."/>
            <person name="Noel B."/>
            <person name="Kuo A."/>
            <person name="Morin E."/>
            <person name="Chen J."/>
            <person name="Kohler A."/>
            <person name="Krizsan K."/>
            <person name="Balestrini R."/>
            <person name="Da Silva C."/>
            <person name="Montanini B."/>
            <person name="Hainaut M."/>
            <person name="Levati E."/>
            <person name="Barry K.W."/>
            <person name="Belfiori B."/>
            <person name="Cichocki N."/>
            <person name="Clum A."/>
            <person name="Dockter R.B."/>
            <person name="Fauchery L."/>
            <person name="Guy J."/>
            <person name="Iotti M."/>
            <person name="Le Tacon F."/>
            <person name="Lindquist E.A."/>
            <person name="Lipzen A."/>
            <person name="Malagnac F."/>
            <person name="Mello A."/>
            <person name="Molinier V."/>
            <person name="Miyauchi S."/>
            <person name="Poulain J."/>
            <person name="Riccioni C."/>
            <person name="Rubini A."/>
            <person name="Sitrit Y."/>
            <person name="Splivallo R."/>
            <person name="Traeger S."/>
            <person name="Wang M."/>
            <person name="Zifcakova L."/>
            <person name="Wipf D."/>
            <person name="Zambonelli A."/>
            <person name="Paolocci F."/>
            <person name="Nowrousian M."/>
            <person name="Ottonello S."/>
            <person name="Baldrian P."/>
            <person name="Spatafora J.W."/>
            <person name="Henrissat B."/>
            <person name="Nagy L.G."/>
            <person name="Aury J.M."/>
            <person name="Wincker P."/>
            <person name="Grigoriev I.V."/>
            <person name="Bonfante P."/>
            <person name="Martin F.M."/>
        </authorList>
    </citation>
    <scope>NUCLEOTIDE SEQUENCE [LARGE SCALE GENOMIC DNA]</scope>
    <source>
        <strain evidence="1 2">120613-1</strain>
    </source>
</reference>
<proteinExistence type="predicted"/>
<protein>
    <submittedName>
        <fullName evidence="1">Uncharacterized protein</fullName>
    </submittedName>
</protein>
<dbReference type="EMBL" id="ML120471">
    <property type="protein sequence ID" value="RPA92519.1"/>
    <property type="molecule type" value="Genomic_DNA"/>
</dbReference>
<keyword evidence="2" id="KW-1185">Reference proteome</keyword>
<sequence length="225" mass="26139">MPDYMFRERTHNSVGTVSPYFCFLILCDAVPTRCLYGLFPLPYFTYPTTATVALVFQNVDYHISGRSEWWGNCANTKVNQSQYTKDTQSSPKFACSSNFTVTAEDKCRVAPHNALVNQPPSNRNRNHNQLYTTHYHYYHSTPHPQFRTLKITLQRASRCRRLYNSNHAQQRNLTQNTRPGHLPLYLSIVPTVRYGVCTVRIHPHPAPASQKRKHFQPITVTYYPR</sequence>
<evidence type="ECO:0000313" key="2">
    <source>
        <dbReference type="Proteomes" id="UP000276215"/>
    </source>
</evidence>
<gene>
    <name evidence="1" type="ORF">L873DRAFT_188282</name>
</gene>